<keyword evidence="2" id="KW-0732">Signal</keyword>
<proteinExistence type="predicted"/>
<feature type="compositionally biased region" description="Polar residues" evidence="1">
    <location>
        <begin position="162"/>
        <end position="180"/>
    </location>
</feature>
<comment type="caution">
    <text evidence="3">The sequence shown here is derived from an EMBL/GenBank/DDBJ whole genome shotgun (WGS) entry which is preliminary data.</text>
</comment>
<gene>
    <name evidence="3" type="ORF">B0T10DRAFT_458711</name>
</gene>
<organism evidence="3 4">
    <name type="scientific">Thelonectria olida</name>
    <dbReference type="NCBI Taxonomy" id="1576542"/>
    <lineage>
        <taxon>Eukaryota</taxon>
        <taxon>Fungi</taxon>
        <taxon>Dikarya</taxon>
        <taxon>Ascomycota</taxon>
        <taxon>Pezizomycotina</taxon>
        <taxon>Sordariomycetes</taxon>
        <taxon>Hypocreomycetidae</taxon>
        <taxon>Hypocreales</taxon>
        <taxon>Nectriaceae</taxon>
        <taxon>Thelonectria</taxon>
    </lineage>
</organism>
<sequence>MTVVKMNALACALAFAGLVGSVAAADASYYCSSTLSVVTQEAGATTSEGTVLSTWSMCTIVEQTHCEGVTSTGGENPPPAPTGDASDSASVPGEGSPTSYGEGEGDSSTYHGQGEGTQSVPGATTAASATQPVYSPPFTDGGHGSIPPGETPTAVTDGVPSSAINTAATGHESGSGSHSYTGTLPTGTGTDGEGSTTGPSDATGTPPATTATGAASMHIPVPAAVLGVAGMVAAIIF</sequence>
<feature type="region of interest" description="Disordered" evidence="1">
    <location>
        <begin position="68"/>
        <end position="213"/>
    </location>
</feature>
<evidence type="ECO:0000313" key="4">
    <source>
        <dbReference type="Proteomes" id="UP000777438"/>
    </source>
</evidence>
<feature type="signal peptide" evidence="2">
    <location>
        <begin position="1"/>
        <end position="24"/>
    </location>
</feature>
<reference evidence="3 4" key="1">
    <citation type="journal article" date="2021" name="Nat. Commun.">
        <title>Genetic determinants of endophytism in the Arabidopsis root mycobiome.</title>
        <authorList>
            <person name="Mesny F."/>
            <person name="Miyauchi S."/>
            <person name="Thiergart T."/>
            <person name="Pickel B."/>
            <person name="Atanasova L."/>
            <person name="Karlsson M."/>
            <person name="Huettel B."/>
            <person name="Barry K.W."/>
            <person name="Haridas S."/>
            <person name="Chen C."/>
            <person name="Bauer D."/>
            <person name="Andreopoulos W."/>
            <person name="Pangilinan J."/>
            <person name="LaButti K."/>
            <person name="Riley R."/>
            <person name="Lipzen A."/>
            <person name="Clum A."/>
            <person name="Drula E."/>
            <person name="Henrissat B."/>
            <person name="Kohler A."/>
            <person name="Grigoriev I.V."/>
            <person name="Martin F.M."/>
            <person name="Hacquard S."/>
        </authorList>
    </citation>
    <scope>NUCLEOTIDE SEQUENCE [LARGE SCALE GENOMIC DNA]</scope>
    <source>
        <strain evidence="3 4">MPI-CAGE-CH-0241</strain>
    </source>
</reference>
<feature type="compositionally biased region" description="Polar residues" evidence="1">
    <location>
        <begin position="106"/>
        <end position="133"/>
    </location>
</feature>
<feature type="compositionally biased region" description="Low complexity" evidence="1">
    <location>
        <begin position="181"/>
        <end position="213"/>
    </location>
</feature>
<keyword evidence="4" id="KW-1185">Reference proteome</keyword>
<dbReference type="Proteomes" id="UP000777438">
    <property type="component" value="Unassembled WGS sequence"/>
</dbReference>
<dbReference type="EMBL" id="JAGPYM010000008">
    <property type="protein sequence ID" value="KAH6891319.1"/>
    <property type="molecule type" value="Genomic_DNA"/>
</dbReference>
<evidence type="ECO:0000313" key="3">
    <source>
        <dbReference type="EMBL" id="KAH6891319.1"/>
    </source>
</evidence>
<accession>A0A9P8W7G8</accession>
<name>A0A9P8W7G8_9HYPO</name>
<feature type="chain" id="PRO_5040459917" evidence="2">
    <location>
        <begin position="25"/>
        <end position="237"/>
    </location>
</feature>
<protein>
    <submittedName>
        <fullName evidence="3">Uncharacterized protein</fullName>
    </submittedName>
</protein>
<dbReference type="AlphaFoldDB" id="A0A9P8W7G8"/>
<evidence type="ECO:0000256" key="2">
    <source>
        <dbReference type="SAM" id="SignalP"/>
    </source>
</evidence>
<evidence type="ECO:0000256" key="1">
    <source>
        <dbReference type="SAM" id="MobiDB-lite"/>
    </source>
</evidence>
<dbReference type="OrthoDB" id="5103851at2759"/>